<proteinExistence type="predicted"/>
<dbReference type="AlphaFoldDB" id="A0A0E9QNL6"/>
<organism evidence="1">
    <name type="scientific">Anguilla anguilla</name>
    <name type="common">European freshwater eel</name>
    <name type="synonym">Muraena anguilla</name>
    <dbReference type="NCBI Taxonomy" id="7936"/>
    <lineage>
        <taxon>Eukaryota</taxon>
        <taxon>Metazoa</taxon>
        <taxon>Chordata</taxon>
        <taxon>Craniata</taxon>
        <taxon>Vertebrata</taxon>
        <taxon>Euteleostomi</taxon>
        <taxon>Actinopterygii</taxon>
        <taxon>Neopterygii</taxon>
        <taxon>Teleostei</taxon>
        <taxon>Anguilliformes</taxon>
        <taxon>Anguillidae</taxon>
        <taxon>Anguilla</taxon>
    </lineage>
</organism>
<reference evidence="1" key="2">
    <citation type="journal article" date="2015" name="Fish Shellfish Immunol.">
        <title>Early steps in the European eel (Anguilla anguilla)-Vibrio vulnificus interaction in the gills: Role of the RtxA13 toxin.</title>
        <authorList>
            <person name="Callol A."/>
            <person name="Pajuelo D."/>
            <person name="Ebbesson L."/>
            <person name="Teles M."/>
            <person name="MacKenzie S."/>
            <person name="Amaro C."/>
        </authorList>
    </citation>
    <scope>NUCLEOTIDE SEQUENCE</scope>
</reference>
<evidence type="ECO:0000313" key="1">
    <source>
        <dbReference type="EMBL" id="JAH18409.1"/>
    </source>
</evidence>
<sequence>MSRAAFLAQVQISMKIWKIYSFCYVKCCY</sequence>
<accession>A0A0E9QNL6</accession>
<reference evidence="1" key="1">
    <citation type="submission" date="2014-11" db="EMBL/GenBank/DDBJ databases">
        <authorList>
            <person name="Amaro Gonzalez C."/>
        </authorList>
    </citation>
    <scope>NUCLEOTIDE SEQUENCE</scope>
</reference>
<protein>
    <submittedName>
        <fullName evidence="1">Uncharacterized protein</fullName>
    </submittedName>
</protein>
<dbReference type="EMBL" id="GBXM01090168">
    <property type="protein sequence ID" value="JAH18409.1"/>
    <property type="molecule type" value="Transcribed_RNA"/>
</dbReference>
<name>A0A0E9QNL6_ANGAN</name>